<dbReference type="EMBL" id="KB445799">
    <property type="protein sequence ID" value="EMD35823.1"/>
    <property type="molecule type" value="Genomic_DNA"/>
</dbReference>
<evidence type="ECO:0000256" key="1">
    <source>
        <dbReference type="SAM" id="MobiDB-lite"/>
    </source>
</evidence>
<proteinExistence type="predicted"/>
<feature type="compositionally biased region" description="Basic and acidic residues" evidence="1">
    <location>
        <begin position="1"/>
        <end position="11"/>
    </location>
</feature>
<evidence type="ECO:0000313" key="2">
    <source>
        <dbReference type="EMBL" id="EMD35823.1"/>
    </source>
</evidence>
<evidence type="ECO:0000313" key="3">
    <source>
        <dbReference type="Proteomes" id="UP000016930"/>
    </source>
</evidence>
<gene>
    <name evidence="2" type="ORF">CERSUDRAFT_115753</name>
</gene>
<organism evidence="2 3">
    <name type="scientific">Ceriporiopsis subvermispora (strain B)</name>
    <name type="common">White-rot fungus</name>
    <name type="synonym">Gelatoporia subvermispora</name>
    <dbReference type="NCBI Taxonomy" id="914234"/>
    <lineage>
        <taxon>Eukaryota</taxon>
        <taxon>Fungi</taxon>
        <taxon>Dikarya</taxon>
        <taxon>Basidiomycota</taxon>
        <taxon>Agaricomycotina</taxon>
        <taxon>Agaricomycetes</taxon>
        <taxon>Polyporales</taxon>
        <taxon>Gelatoporiaceae</taxon>
        <taxon>Gelatoporia</taxon>
    </lineage>
</organism>
<keyword evidence="3" id="KW-1185">Reference proteome</keyword>
<dbReference type="Proteomes" id="UP000016930">
    <property type="component" value="Unassembled WGS sequence"/>
</dbReference>
<protein>
    <submittedName>
        <fullName evidence="2">Uncharacterized protein</fullName>
    </submittedName>
</protein>
<accession>M2QFJ9</accession>
<sequence length="105" mass="11635">MVSTESQERRQSCRGPKLMREMEHSSVIDTAYAGDTLGHSHWNWISTPLGPLGPRAIRSVRVPGVYEAGKTSPVMTCRKSSKTAALQVNPEEIAHACAAFQLWRK</sequence>
<feature type="region of interest" description="Disordered" evidence="1">
    <location>
        <begin position="1"/>
        <end position="20"/>
    </location>
</feature>
<dbReference type="HOGENOM" id="CLU_2236301_0_0_1"/>
<dbReference type="AlphaFoldDB" id="M2QFJ9"/>
<reference evidence="2 3" key="1">
    <citation type="journal article" date="2012" name="Proc. Natl. Acad. Sci. U.S.A.">
        <title>Comparative genomics of Ceriporiopsis subvermispora and Phanerochaete chrysosporium provide insight into selective ligninolysis.</title>
        <authorList>
            <person name="Fernandez-Fueyo E."/>
            <person name="Ruiz-Duenas F.J."/>
            <person name="Ferreira P."/>
            <person name="Floudas D."/>
            <person name="Hibbett D.S."/>
            <person name="Canessa P."/>
            <person name="Larrondo L.F."/>
            <person name="James T.Y."/>
            <person name="Seelenfreund D."/>
            <person name="Lobos S."/>
            <person name="Polanco R."/>
            <person name="Tello M."/>
            <person name="Honda Y."/>
            <person name="Watanabe T."/>
            <person name="Watanabe T."/>
            <person name="Ryu J.S."/>
            <person name="Kubicek C.P."/>
            <person name="Schmoll M."/>
            <person name="Gaskell J."/>
            <person name="Hammel K.E."/>
            <person name="St John F.J."/>
            <person name="Vanden Wymelenberg A."/>
            <person name="Sabat G."/>
            <person name="Splinter BonDurant S."/>
            <person name="Syed K."/>
            <person name="Yadav J.S."/>
            <person name="Doddapaneni H."/>
            <person name="Subramanian V."/>
            <person name="Lavin J.L."/>
            <person name="Oguiza J.A."/>
            <person name="Perez G."/>
            <person name="Pisabarro A.G."/>
            <person name="Ramirez L."/>
            <person name="Santoyo F."/>
            <person name="Master E."/>
            <person name="Coutinho P.M."/>
            <person name="Henrissat B."/>
            <person name="Lombard V."/>
            <person name="Magnuson J.K."/>
            <person name="Kuees U."/>
            <person name="Hori C."/>
            <person name="Igarashi K."/>
            <person name="Samejima M."/>
            <person name="Held B.W."/>
            <person name="Barry K.W."/>
            <person name="LaButti K.M."/>
            <person name="Lapidus A."/>
            <person name="Lindquist E.A."/>
            <person name="Lucas S.M."/>
            <person name="Riley R."/>
            <person name="Salamov A.A."/>
            <person name="Hoffmeister D."/>
            <person name="Schwenk D."/>
            <person name="Hadar Y."/>
            <person name="Yarden O."/>
            <person name="de Vries R.P."/>
            <person name="Wiebenga A."/>
            <person name="Stenlid J."/>
            <person name="Eastwood D."/>
            <person name="Grigoriev I.V."/>
            <person name="Berka R.M."/>
            <person name="Blanchette R.A."/>
            <person name="Kersten P."/>
            <person name="Martinez A.T."/>
            <person name="Vicuna R."/>
            <person name="Cullen D."/>
        </authorList>
    </citation>
    <scope>NUCLEOTIDE SEQUENCE [LARGE SCALE GENOMIC DNA]</scope>
    <source>
        <strain evidence="2 3">B</strain>
    </source>
</reference>
<name>M2QFJ9_CERS8</name>